<dbReference type="OrthoDB" id="2143914at2759"/>
<comment type="caution">
    <text evidence="2">The sequence shown here is derived from an EMBL/GenBank/DDBJ whole genome shotgun (WGS) entry which is preliminary data.</text>
</comment>
<gene>
    <name evidence="2" type="ORF">AYI68_g885</name>
</gene>
<name>A0A1R0H790_9FUNG</name>
<feature type="compositionally biased region" description="Basic and acidic residues" evidence="1">
    <location>
        <begin position="616"/>
        <end position="627"/>
    </location>
</feature>
<evidence type="ECO:0000256" key="1">
    <source>
        <dbReference type="SAM" id="MobiDB-lite"/>
    </source>
</evidence>
<evidence type="ECO:0000313" key="2">
    <source>
        <dbReference type="EMBL" id="OLY84944.1"/>
    </source>
</evidence>
<feature type="region of interest" description="Disordered" evidence="1">
    <location>
        <begin position="37"/>
        <end position="64"/>
    </location>
</feature>
<reference evidence="2 3" key="1">
    <citation type="journal article" date="2016" name="Mol. Biol. Evol.">
        <title>Genome-Wide Survey of Gut Fungi (Harpellales) Reveals the First Horizontally Transferred Ubiquitin Gene from a Mosquito Host.</title>
        <authorList>
            <person name="Wang Y."/>
            <person name="White M.M."/>
            <person name="Kvist S."/>
            <person name="Moncalvo J.M."/>
        </authorList>
    </citation>
    <scope>NUCLEOTIDE SEQUENCE [LARGE SCALE GENOMIC DNA]</scope>
    <source>
        <strain evidence="2 3">ALG-7-W6</strain>
    </source>
</reference>
<dbReference type="EMBL" id="LSSL01000297">
    <property type="protein sequence ID" value="OLY84944.1"/>
    <property type="molecule type" value="Genomic_DNA"/>
</dbReference>
<keyword evidence="3" id="KW-1185">Reference proteome</keyword>
<feature type="region of interest" description="Disordered" evidence="1">
    <location>
        <begin position="598"/>
        <end position="641"/>
    </location>
</feature>
<organism evidence="2 3">
    <name type="scientific">Smittium mucronatum</name>
    <dbReference type="NCBI Taxonomy" id="133383"/>
    <lineage>
        <taxon>Eukaryota</taxon>
        <taxon>Fungi</taxon>
        <taxon>Fungi incertae sedis</taxon>
        <taxon>Zoopagomycota</taxon>
        <taxon>Kickxellomycotina</taxon>
        <taxon>Harpellomycetes</taxon>
        <taxon>Harpellales</taxon>
        <taxon>Legeriomycetaceae</taxon>
        <taxon>Smittium</taxon>
    </lineage>
</organism>
<feature type="compositionally biased region" description="Basic and acidic residues" evidence="1">
    <location>
        <begin position="288"/>
        <end position="300"/>
    </location>
</feature>
<dbReference type="Proteomes" id="UP000187455">
    <property type="component" value="Unassembled WGS sequence"/>
</dbReference>
<accession>A0A1R0H790</accession>
<sequence>MERLLDLSSEALVWDDKSWESLLEELSKTTYDLDSNNVLTNETSRKNSTHKRKKRKSSVSASSPVIPQKKIIPKDGINSESQLNLAAFSFDDKILSNYFSNVSEIKPSIDSAHLNQNIVKSDFNPKPIKSKEKTEKVFTSIPETTSKRWNLIESKTLLKQVKKLYQQGFNITYNPILKNKKPIFDRDWENVSLELKKLGSLKTGAMCNKRWSTIYKYLGQKIMDFIQDEDSKIIPSPPRISKIKNPPTTQAISHMGENTQTKKDIAKNSILKDKDSKIKQNNPNPEINGEKIPEKKPFDHKKEPISEPFNNQDMPIGKVSFENFEKFFLGDDRFKSKFYCQLVSDVVEAIENPFSRAGMMVKKAKWQKEIEIENSRSSNGNVSKKQTSTLNNANSIVLHKTGPHNNSLFNFKTNKSDFIEGDSVVSNTSNYLSGYKDVSSIEFNPGASNDSFNSSVERISLLPIKKKITQEDQINDFFANPEIKPVVKVSGHSDHKKSDFDANSIDFNYYLEFINSLLPQNFDENKNPNKKSKKNQKLNSKELIKNSDFQDLAWKSDSLELLHTTSLNNFHYNKSKKEHLPATISQTDVYDDVVDDDYVCDKSDEDDDDDDDDDKSSENSAHDESNSEKSTNNFNSHGDLFQNENIGFPNPLINHLGSNFDKIHQENKDFQTYFNNKPETYPYNNSEFSLNSFEGINNSILASKPFNGENNNNNLNLAGFPTKNLFDPTSVVSSDFSSSSLQKGESSGKISDFNESNQVLNHRTKQSLLKGAQINESSLFQTDNQITYLDLQNVLSLQTDSNLKNSKKSSHPETGSSTNTYYDIRRASGLNGNKKFLNLTNTNLPKQKPHSNKIFPINIEKDSLRGNALSDGEYSKIQNHSSLLKLSNSSNNNLYPGNSSFWGDSQSNLYMCDTSIPESDAMEVDAEIESLFQEAILAGEEIKFENQPLLLDDFQYILNENQMETLRRQNQDNLQLVIQAYLIECFQHSPHSSTAQNWKAQLLDIHNSINHGLSKTFGRNEKLRNLSFSYSPGSEILVPVVLYLISDIHCTFQINQHKPSKSKWISHEKLKDNSVFGETKLEKGGKVFNSSKGLLDHFKTKKKLSGSFNKEHNLEPKDEVAHHDVSSYISSPSSNQDYFRKNLEEFYSKQEKNRIPSSIPSTPVLSYDDAFDPSKLLESDLVKKATCYKICNCTAQQMPTHPFLLEDVLPSIHKRFVNKSGYVFRAPNGDLVNYLNSETNSVCAIISEQLTEFVGKSKKLHNFKKRNHSATNNTFGHKVSKEATKGGSTQQGKDKEGIVAGKDSGIINFTANNASYIVSNNQYTGLEACPIPTDPNNEKIQKQSIVLGTGRLTDSSIFISVWI</sequence>
<protein>
    <recommendedName>
        <fullName evidence="4">Myb-like domain-containing protein</fullName>
    </recommendedName>
</protein>
<feature type="region of interest" description="Disordered" evidence="1">
    <location>
        <begin position="801"/>
        <end position="820"/>
    </location>
</feature>
<evidence type="ECO:0000313" key="3">
    <source>
        <dbReference type="Proteomes" id="UP000187455"/>
    </source>
</evidence>
<dbReference type="STRING" id="133383.A0A1R0H790"/>
<feature type="region of interest" description="Disordered" evidence="1">
    <location>
        <begin position="276"/>
        <end position="300"/>
    </location>
</feature>
<feature type="compositionally biased region" description="Acidic residues" evidence="1">
    <location>
        <begin position="598"/>
        <end position="615"/>
    </location>
</feature>
<evidence type="ECO:0008006" key="4">
    <source>
        <dbReference type="Google" id="ProtNLM"/>
    </source>
</evidence>
<proteinExistence type="predicted"/>
<feature type="region of interest" description="Disordered" evidence="1">
    <location>
        <begin position="1271"/>
        <end position="1297"/>
    </location>
</feature>
<feature type="compositionally biased region" description="Basic residues" evidence="1">
    <location>
        <begin position="47"/>
        <end position="57"/>
    </location>
</feature>